<dbReference type="InterPro" id="IPR036236">
    <property type="entry name" value="Znf_C2H2_sf"/>
</dbReference>
<protein>
    <recommendedName>
        <fullName evidence="5">C2H2-type domain-containing protein</fullName>
    </recommendedName>
</protein>
<keyword evidence="3" id="KW-0863">Zinc-finger</keyword>
<evidence type="ECO:0000256" key="2">
    <source>
        <dbReference type="ARBA" id="ARBA00022737"/>
    </source>
</evidence>
<keyword evidence="1" id="KW-0479">Metal-binding</keyword>
<dbReference type="Proteomes" id="UP000799750">
    <property type="component" value="Unassembled WGS sequence"/>
</dbReference>
<evidence type="ECO:0000259" key="5">
    <source>
        <dbReference type="PROSITE" id="PS00028"/>
    </source>
</evidence>
<dbReference type="SUPFAM" id="SSF57667">
    <property type="entry name" value="beta-beta-alpha zinc fingers"/>
    <property type="match status" value="1"/>
</dbReference>
<evidence type="ECO:0000313" key="6">
    <source>
        <dbReference type="EMBL" id="KAF2500755.1"/>
    </source>
</evidence>
<keyword evidence="7" id="KW-1185">Reference proteome</keyword>
<dbReference type="EMBL" id="MU004183">
    <property type="protein sequence ID" value="KAF2500755.1"/>
    <property type="molecule type" value="Genomic_DNA"/>
</dbReference>
<dbReference type="PROSITE" id="PS00028">
    <property type="entry name" value="ZINC_FINGER_C2H2_1"/>
    <property type="match status" value="2"/>
</dbReference>
<evidence type="ECO:0000256" key="1">
    <source>
        <dbReference type="ARBA" id="ARBA00022723"/>
    </source>
</evidence>
<feature type="domain" description="C2H2-type" evidence="5">
    <location>
        <begin position="7"/>
        <end position="29"/>
    </location>
</feature>
<keyword evidence="4" id="KW-0862">Zinc</keyword>
<dbReference type="Gene3D" id="3.30.160.60">
    <property type="entry name" value="Classic Zinc Finger"/>
    <property type="match status" value="1"/>
</dbReference>
<dbReference type="SMART" id="SM00355">
    <property type="entry name" value="ZnF_C2H2"/>
    <property type="match status" value="4"/>
</dbReference>
<feature type="domain" description="C2H2-type" evidence="5">
    <location>
        <begin position="81"/>
        <end position="101"/>
    </location>
</feature>
<gene>
    <name evidence="6" type="ORF">BU16DRAFT_614466</name>
</gene>
<dbReference type="InterPro" id="IPR013087">
    <property type="entry name" value="Znf_C2H2_type"/>
</dbReference>
<evidence type="ECO:0000313" key="7">
    <source>
        <dbReference type="Proteomes" id="UP000799750"/>
    </source>
</evidence>
<evidence type="ECO:0000256" key="3">
    <source>
        <dbReference type="ARBA" id="ARBA00022771"/>
    </source>
</evidence>
<proteinExistence type="predicted"/>
<name>A0A6A6R7H5_9PEZI</name>
<keyword evidence="2" id="KW-0677">Repeat</keyword>
<dbReference type="GO" id="GO:0008270">
    <property type="term" value="F:zinc ion binding"/>
    <property type="evidence" value="ECO:0007669"/>
    <property type="project" value="UniProtKB-KW"/>
</dbReference>
<accession>A0A6A6R7H5</accession>
<dbReference type="OrthoDB" id="6105938at2759"/>
<organism evidence="6 7">
    <name type="scientific">Lophium mytilinum</name>
    <dbReference type="NCBI Taxonomy" id="390894"/>
    <lineage>
        <taxon>Eukaryota</taxon>
        <taxon>Fungi</taxon>
        <taxon>Dikarya</taxon>
        <taxon>Ascomycota</taxon>
        <taxon>Pezizomycotina</taxon>
        <taxon>Dothideomycetes</taxon>
        <taxon>Pleosporomycetidae</taxon>
        <taxon>Mytilinidiales</taxon>
        <taxon>Mytilinidiaceae</taxon>
        <taxon>Lophium</taxon>
    </lineage>
</organism>
<sequence length="229" mass="26788">MSNGNFCRRCRRQFVNRHAIKQHLVTSSHHHLCDNCNYDAYDFNELLDHWRDEGCYEVCEQCESGVPPGTMAHHLQKHYACLICQEHCENQADLNQHANTHVYTNITCWGCPRIFKSLPAMILHLEGGNCDSDITVVDLNEAAAASPQWHYFISSRWRNILHGRRSLRRYRETPLPFKCPCCDMRFRYLSALIQHVANPTKANCEENLLSFPIKMLVLWLSLYQRHWSA</sequence>
<reference evidence="6" key="1">
    <citation type="journal article" date="2020" name="Stud. Mycol.">
        <title>101 Dothideomycetes genomes: a test case for predicting lifestyles and emergence of pathogens.</title>
        <authorList>
            <person name="Haridas S."/>
            <person name="Albert R."/>
            <person name="Binder M."/>
            <person name="Bloem J."/>
            <person name="Labutti K."/>
            <person name="Salamov A."/>
            <person name="Andreopoulos B."/>
            <person name="Baker S."/>
            <person name="Barry K."/>
            <person name="Bills G."/>
            <person name="Bluhm B."/>
            <person name="Cannon C."/>
            <person name="Castanera R."/>
            <person name="Culley D."/>
            <person name="Daum C."/>
            <person name="Ezra D."/>
            <person name="Gonzalez J."/>
            <person name="Henrissat B."/>
            <person name="Kuo A."/>
            <person name="Liang C."/>
            <person name="Lipzen A."/>
            <person name="Lutzoni F."/>
            <person name="Magnuson J."/>
            <person name="Mondo S."/>
            <person name="Nolan M."/>
            <person name="Ohm R."/>
            <person name="Pangilinan J."/>
            <person name="Park H.-J."/>
            <person name="Ramirez L."/>
            <person name="Alfaro M."/>
            <person name="Sun H."/>
            <person name="Tritt A."/>
            <person name="Yoshinaga Y."/>
            <person name="Zwiers L.-H."/>
            <person name="Turgeon B."/>
            <person name="Goodwin S."/>
            <person name="Spatafora J."/>
            <person name="Crous P."/>
            <person name="Grigoriev I."/>
        </authorList>
    </citation>
    <scope>NUCLEOTIDE SEQUENCE</scope>
    <source>
        <strain evidence="6">CBS 269.34</strain>
    </source>
</reference>
<evidence type="ECO:0000256" key="4">
    <source>
        <dbReference type="ARBA" id="ARBA00022833"/>
    </source>
</evidence>
<dbReference type="PANTHER" id="PTHR24379:SF121">
    <property type="entry name" value="C2H2-TYPE DOMAIN-CONTAINING PROTEIN"/>
    <property type="match status" value="1"/>
</dbReference>
<dbReference type="AlphaFoldDB" id="A0A6A6R7H5"/>
<dbReference type="PANTHER" id="PTHR24379">
    <property type="entry name" value="KRAB AND ZINC FINGER DOMAIN-CONTAINING"/>
    <property type="match status" value="1"/>
</dbReference>